<evidence type="ECO:0000313" key="2">
    <source>
        <dbReference type="EMBL" id="EAR88788.1"/>
    </source>
</evidence>
<dbReference type="AlphaFoldDB" id="Q22U99"/>
<name>Q22U99_TETTS</name>
<feature type="compositionally biased region" description="Low complexity" evidence="1">
    <location>
        <begin position="48"/>
        <end position="58"/>
    </location>
</feature>
<evidence type="ECO:0000313" key="3">
    <source>
        <dbReference type="Proteomes" id="UP000009168"/>
    </source>
</evidence>
<dbReference type="Proteomes" id="UP000009168">
    <property type="component" value="Unassembled WGS sequence"/>
</dbReference>
<protein>
    <submittedName>
        <fullName evidence="2">Uncharacterized protein</fullName>
    </submittedName>
</protein>
<dbReference type="EMBL" id="GG662830">
    <property type="protein sequence ID" value="EAR88788.1"/>
    <property type="molecule type" value="Genomic_DNA"/>
</dbReference>
<keyword evidence="3" id="KW-1185">Reference proteome</keyword>
<gene>
    <name evidence="2" type="ORF">TTHERM_00261850</name>
</gene>
<organism evidence="2 3">
    <name type="scientific">Tetrahymena thermophila (strain SB210)</name>
    <dbReference type="NCBI Taxonomy" id="312017"/>
    <lineage>
        <taxon>Eukaryota</taxon>
        <taxon>Sar</taxon>
        <taxon>Alveolata</taxon>
        <taxon>Ciliophora</taxon>
        <taxon>Intramacronucleata</taxon>
        <taxon>Oligohymenophorea</taxon>
        <taxon>Hymenostomatida</taxon>
        <taxon>Tetrahymenina</taxon>
        <taxon>Tetrahymenidae</taxon>
        <taxon>Tetrahymena</taxon>
    </lineage>
</organism>
<dbReference type="HOGENOM" id="CLU_2163494_0_0_1"/>
<feature type="compositionally biased region" description="Basic and acidic residues" evidence="1">
    <location>
        <begin position="59"/>
        <end position="74"/>
    </location>
</feature>
<dbReference type="RefSeq" id="XP_001009033.1">
    <property type="nucleotide sequence ID" value="XM_001009033.1"/>
</dbReference>
<proteinExistence type="predicted"/>
<sequence length="111" mass="13594">MDKQYINYQQELDKLNKFYQNEHEHADKISYYLHKKIEAIKMQLQRRSPNQGSPNSSSSEHEHDYQFEKYDNQKQKSYTKKQTYEFYDNTFVQSAKNSMRNVSFKDDQEFN</sequence>
<dbReference type="KEGG" id="tet:TTHERM_00261850"/>
<dbReference type="InParanoid" id="Q22U99"/>
<dbReference type="GeneID" id="7846136"/>
<evidence type="ECO:0000256" key="1">
    <source>
        <dbReference type="SAM" id="MobiDB-lite"/>
    </source>
</evidence>
<reference evidence="3" key="1">
    <citation type="journal article" date="2006" name="PLoS Biol.">
        <title>Macronuclear genome sequence of the ciliate Tetrahymena thermophila, a model eukaryote.</title>
        <authorList>
            <person name="Eisen J.A."/>
            <person name="Coyne R.S."/>
            <person name="Wu M."/>
            <person name="Wu D."/>
            <person name="Thiagarajan M."/>
            <person name="Wortman J.R."/>
            <person name="Badger J.H."/>
            <person name="Ren Q."/>
            <person name="Amedeo P."/>
            <person name="Jones K.M."/>
            <person name="Tallon L.J."/>
            <person name="Delcher A.L."/>
            <person name="Salzberg S.L."/>
            <person name="Silva J.C."/>
            <person name="Haas B.J."/>
            <person name="Majoros W.H."/>
            <person name="Farzad M."/>
            <person name="Carlton J.M."/>
            <person name="Smith R.K. Jr."/>
            <person name="Garg J."/>
            <person name="Pearlman R.E."/>
            <person name="Karrer K.M."/>
            <person name="Sun L."/>
            <person name="Manning G."/>
            <person name="Elde N.C."/>
            <person name="Turkewitz A.P."/>
            <person name="Asai D.J."/>
            <person name="Wilkes D.E."/>
            <person name="Wang Y."/>
            <person name="Cai H."/>
            <person name="Collins K."/>
            <person name="Stewart B.A."/>
            <person name="Lee S.R."/>
            <person name="Wilamowska K."/>
            <person name="Weinberg Z."/>
            <person name="Ruzzo W.L."/>
            <person name="Wloga D."/>
            <person name="Gaertig J."/>
            <person name="Frankel J."/>
            <person name="Tsao C.-C."/>
            <person name="Gorovsky M.A."/>
            <person name="Keeling P.J."/>
            <person name="Waller R.F."/>
            <person name="Patron N.J."/>
            <person name="Cherry J.M."/>
            <person name="Stover N.A."/>
            <person name="Krieger C.J."/>
            <person name="del Toro C."/>
            <person name="Ryder H.F."/>
            <person name="Williamson S.C."/>
            <person name="Barbeau R.A."/>
            <person name="Hamilton E.P."/>
            <person name="Orias E."/>
        </authorList>
    </citation>
    <scope>NUCLEOTIDE SEQUENCE [LARGE SCALE GENOMIC DNA]</scope>
    <source>
        <strain evidence="3">SB210</strain>
    </source>
</reference>
<accession>Q22U99</accession>
<feature type="region of interest" description="Disordered" evidence="1">
    <location>
        <begin position="42"/>
        <end position="78"/>
    </location>
</feature>